<sequence length="583" mass="67180">MFLTNKYDGRKKEHMDKPPIINLEIFSGSLSSFNESIDIDTEKSKLYSDIKLVVGLDFGTTSSAFSINIVTKGSKFFSGRLLWQKDTILAYNYDYSEVLGSGYIDICPSFKIVELFKLHLGSLPDNLKPKLPIEYKRAIADYLKEIRKDIKSEVASCMPEANYFEDVLLVFTVPAEYSEEDKDIMRECIYNAKLIKSKSSEKLQFITESEAAAIYCMKNELQKHNLLSIGRTFIIIDCGGSTTGITTHKLVENNPSEVTELIRDFCGCKLIDEEFIKLLNEKFETRAIDPLKKNYQFRRMVYEFCDRVKEFFAGDNTEFICTLDIEEKTPKLLQYVSEEIKKIMEENNWLIEIKYNDIKKMFDPVIERIIRLIHIQLSNNKETCSAMFLIGRFSRNKYLQSRIEKEFHNTMKNISFINDPKETISRGAVDYGLLLVNSNLSKLGNNDISSNILKYTYGIRFNSDWKDDDPPNRKSSDGKISKFISLVKRDTEVTSDQIFTFNFKPESGQTHAKFEVYYTNEESATYIDETGMKLLGVLNVDLPDAHLDNRSINFGLTFGPNKITASTRNELNGQKFATKFCYQ</sequence>
<reference evidence="1 2" key="1">
    <citation type="submission" date="2015-10" db="EMBL/GenBank/DDBJ databases">
        <title>Genome analyses suggest a sexual origin of heterokaryosis in a supposedly ancient asexual fungus.</title>
        <authorList>
            <person name="Ropars J."/>
            <person name="Sedzielewska K."/>
            <person name="Noel J."/>
            <person name="Charron P."/>
            <person name="Farinelli L."/>
            <person name="Marton T."/>
            <person name="Kruger M."/>
            <person name="Pelin A."/>
            <person name="Brachmann A."/>
            <person name="Corradi N."/>
        </authorList>
    </citation>
    <scope>NUCLEOTIDE SEQUENCE [LARGE SCALE GENOMIC DNA]</scope>
    <source>
        <strain evidence="1 2">A4</strain>
    </source>
</reference>
<evidence type="ECO:0008006" key="3">
    <source>
        <dbReference type="Google" id="ProtNLM"/>
    </source>
</evidence>
<dbReference type="Proteomes" id="UP000234323">
    <property type="component" value="Unassembled WGS sequence"/>
</dbReference>
<dbReference type="VEuPathDB" id="FungiDB:RhiirFUN_008310"/>
<dbReference type="SUPFAM" id="SSF53067">
    <property type="entry name" value="Actin-like ATPase domain"/>
    <property type="match status" value="2"/>
</dbReference>
<comment type="caution">
    <text evidence="1">The sequence shown here is derived from an EMBL/GenBank/DDBJ whole genome shotgun (WGS) entry which is preliminary data.</text>
</comment>
<dbReference type="Gene3D" id="3.90.640.10">
    <property type="entry name" value="Actin, Chain A, domain 4"/>
    <property type="match status" value="1"/>
</dbReference>
<dbReference type="VEuPathDB" id="FungiDB:FUN_007912"/>
<evidence type="ECO:0000313" key="2">
    <source>
        <dbReference type="Proteomes" id="UP000234323"/>
    </source>
</evidence>
<accession>A0A2I1HF20</accession>
<name>A0A2I1HF20_9GLOM</name>
<protein>
    <recommendedName>
        <fullName evidence="3">Actin-like ATPase domain-containing protein</fullName>
    </recommendedName>
</protein>
<proteinExistence type="predicted"/>
<dbReference type="VEuPathDB" id="FungiDB:RhiirA1_533414"/>
<evidence type="ECO:0000313" key="1">
    <source>
        <dbReference type="EMBL" id="PKY57445.1"/>
    </source>
</evidence>
<dbReference type="Gene3D" id="3.30.420.40">
    <property type="match status" value="2"/>
</dbReference>
<keyword evidence="2" id="KW-1185">Reference proteome</keyword>
<gene>
    <name evidence="1" type="ORF">RhiirA4_449014</name>
</gene>
<dbReference type="InterPro" id="IPR043129">
    <property type="entry name" value="ATPase_NBD"/>
</dbReference>
<dbReference type="PANTHER" id="PTHR14187:SF5">
    <property type="entry name" value="HEAT SHOCK 70 KDA PROTEIN 12A"/>
    <property type="match status" value="1"/>
</dbReference>
<dbReference type="AlphaFoldDB" id="A0A2I1HF20"/>
<organism evidence="1 2">
    <name type="scientific">Rhizophagus irregularis</name>
    <dbReference type="NCBI Taxonomy" id="588596"/>
    <lineage>
        <taxon>Eukaryota</taxon>
        <taxon>Fungi</taxon>
        <taxon>Fungi incertae sedis</taxon>
        <taxon>Mucoromycota</taxon>
        <taxon>Glomeromycotina</taxon>
        <taxon>Glomeromycetes</taxon>
        <taxon>Glomerales</taxon>
        <taxon>Glomeraceae</taxon>
        <taxon>Rhizophagus</taxon>
    </lineage>
</organism>
<dbReference type="EMBL" id="LLXI01002555">
    <property type="protein sequence ID" value="PKY57445.1"/>
    <property type="molecule type" value="Genomic_DNA"/>
</dbReference>
<dbReference type="PANTHER" id="PTHR14187">
    <property type="entry name" value="ALPHA KINASE/ELONGATION FACTOR 2 KINASE"/>
    <property type="match status" value="1"/>
</dbReference>